<dbReference type="AlphaFoldDB" id="A0A1X3D0F9"/>
<dbReference type="EMBL" id="LR134313">
    <property type="protein sequence ID" value="VEE99430.1"/>
    <property type="molecule type" value="Genomic_DNA"/>
</dbReference>
<dbReference type="SUPFAM" id="SSF53681">
    <property type="entry name" value="Aspartate/glutamate racemase"/>
    <property type="match status" value="2"/>
</dbReference>
<dbReference type="PROSITE" id="PS00924">
    <property type="entry name" value="ASP_GLU_RACEMASE_2"/>
    <property type="match status" value="1"/>
</dbReference>
<dbReference type="RefSeq" id="WP_085415401.1">
    <property type="nucleotide sequence ID" value="NZ_CAUJPY010000002.1"/>
</dbReference>
<dbReference type="InterPro" id="IPR004380">
    <property type="entry name" value="Asp_race"/>
</dbReference>
<dbReference type="STRING" id="493.BWD07_00410"/>
<dbReference type="PANTHER" id="PTHR21198:SF7">
    <property type="entry name" value="ASPARTATE-GLUTAMATE RACEMASE FAMILY"/>
    <property type="match status" value="1"/>
</dbReference>
<keyword evidence="2" id="KW-0413">Isomerase</keyword>
<comment type="similarity">
    <text evidence="1">Belongs to the aspartate/glutamate racemases family.</text>
</comment>
<dbReference type="Proteomes" id="UP000279284">
    <property type="component" value="Chromosome"/>
</dbReference>
<sequence>MKTIGIIGGMSPESTVSYYQIINRETNARLGGNHSADIVMHSIDFETVVRLQKAGDWAGAGRILAASARKLESMGADVLVLATNTMHKIADAIQSAVGIPLLHVVDATAEAVKAQGLNTVGLLGTRFTMSDGFYTERMKQHGIETLVPADTQQHAIHRIIFEELCLNRFEPAAKRAYLDIIACLKEQGAQGVIFGCTEIGLLLKRQDCPIPVFDSAEIHALAAVDFALG</sequence>
<dbReference type="GO" id="GO:0047661">
    <property type="term" value="F:amino-acid racemase activity"/>
    <property type="evidence" value="ECO:0007669"/>
    <property type="project" value="InterPro"/>
</dbReference>
<reference evidence="3 4" key="1">
    <citation type="submission" date="2018-12" db="EMBL/GenBank/DDBJ databases">
        <authorList>
            <consortium name="Pathogen Informatics"/>
        </authorList>
    </citation>
    <scope>NUCLEOTIDE SEQUENCE [LARGE SCALE GENOMIC DNA]</scope>
    <source>
        <strain evidence="3 4">NCTC10296</strain>
    </source>
</reference>
<dbReference type="PANTHER" id="PTHR21198">
    <property type="entry name" value="GLUTAMATE RACEMASE"/>
    <property type="match status" value="1"/>
</dbReference>
<dbReference type="InterPro" id="IPR015942">
    <property type="entry name" value="Asp/Glu/hydantoin_racemase"/>
</dbReference>
<dbReference type="Pfam" id="PF01177">
    <property type="entry name" value="Asp_Glu_race"/>
    <property type="match status" value="1"/>
</dbReference>
<evidence type="ECO:0000313" key="3">
    <source>
        <dbReference type="EMBL" id="VEE99430.1"/>
    </source>
</evidence>
<evidence type="ECO:0000313" key="4">
    <source>
        <dbReference type="Proteomes" id="UP000279284"/>
    </source>
</evidence>
<evidence type="ECO:0000256" key="2">
    <source>
        <dbReference type="ARBA" id="ARBA00023235"/>
    </source>
</evidence>
<dbReference type="Gene3D" id="3.40.50.1860">
    <property type="match status" value="2"/>
</dbReference>
<protein>
    <submittedName>
        <fullName evidence="3">Putative racemase</fullName>
    </submittedName>
</protein>
<evidence type="ECO:0000256" key="1">
    <source>
        <dbReference type="ARBA" id="ARBA00007847"/>
    </source>
</evidence>
<accession>A0A1X3D0F9</accession>
<proteinExistence type="inferred from homology"/>
<dbReference type="OrthoDB" id="9803739at2"/>
<dbReference type="KEGG" id="nci:NCTC10296_00335"/>
<dbReference type="InterPro" id="IPR033134">
    <property type="entry name" value="Asp/Glu_racemase_AS_2"/>
</dbReference>
<dbReference type="NCBIfam" id="TIGR00035">
    <property type="entry name" value="asp_race"/>
    <property type="match status" value="1"/>
</dbReference>
<name>A0A1X3D0F9_9NEIS</name>
<keyword evidence="4" id="KW-1185">Reference proteome</keyword>
<gene>
    <name evidence="3" type="primary">ygeA</name>
    <name evidence="3" type="ORF">NCTC10296_00335</name>
</gene>
<organism evidence="3 4">
    <name type="scientific">Neisseria canis</name>
    <dbReference type="NCBI Taxonomy" id="493"/>
    <lineage>
        <taxon>Bacteria</taxon>
        <taxon>Pseudomonadati</taxon>
        <taxon>Pseudomonadota</taxon>
        <taxon>Betaproteobacteria</taxon>
        <taxon>Neisseriales</taxon>
        <taxon>Neisseriaceae</taxon>
        <taxon>Neisseria</taxon>
    </lineage>
</organism>
<dbReference type="InterPro" id="IPR001920">
    <property type="entry name" value="Asp/Glu_race"/>
</dbReference>